<keyword evidence="3" id="KW-0328">Glycosyltransferase</keyword>
<evidence type="ECO:0000313" key="18">
    <source>
        <dbReference type="Proteomes" id="UP000237000"/>
    </source>
</evidence>
<feature type="region of interest" description="Disordered" evidence="13">
    <location>
        <begin position="701"/>
        <end position="746"/>
    </location>
</feature>
<evidence type="ECO:0000256" key="3">
    <source>
        <dbReference type="ARBA" id="ARBA00022676"/>
    </source>
</evidence>
<dbReference type="CDD" id="cd11299">
    <property type="entry name" value="O-FucT_plant"/>
    <property type="match status" value="1"/>
</dbReference>
<evidence type="ECO:0000256" key="9">
    <source>
        <dbReference type="ARBA" id="ARBA00023242"/>
    </source>
</evidence>
<evidence type="ECO:0000256" key="5">
    <source>
        <dbReference type="ARBA" id="ARBA00022737"/>
    </source>
</evidence>
<evidence type="ECO:0000256" key="4">
    <source>
        <dbReference type="ARBA" id="ARBA00022679"/>
    </source>
</evidence>
<dbReference type="GO" id="GO:0005634">
    <property type="term" value="C:nucleus"/>
    <property type="evidence" value="ECO:0007669"/>
    <property type="project" value="UniProtKB-SubCell"/>
</dbReference>
<dbReference type="FunFam" id="1.10.10.60:FF:000001">
    <property type="entry name" value="MYB-related transcription factor"/>
    <property type="match status" value="1"/>
</dbReference>
<dbReference type="FunFam" id="1.10.10.60:FF:000157">
    <property type="entry name" value="Myb transcription factor"/>
    <property type="match status" value="1"/>
</dbReference>
<comment type="caution">
    <text evidence="17">The sequence shown here is derived from an EMBL/GenBank/DDBJ whole genome shotgun (WGS) entry which is preliminary data.</text>
</comment>
<evidence type="ECO:0000256" key="2">
    <source>
        <dbReference type="ARBA" id="ARBA00007737"/>
    </source>
</evidence>
<protein>
    <recommendedName>
        <fullName evidence="12">O-fucosyltransferase family protein</fullName>
    </recommendedName>
</protein>
<feature type="transmembrane region" description="Helical" evidence="14">
    <location>
        <begin position="58"/>
        <end position="76"/>
    </location>
</feature>
<name>A0A2P5EHK4_TREOI</name>
<keyword evidence="14" id="KW-0472">Membrane</keyword>
<dbReference type="PANTHER" id="PTHR31288:SF22">
    <property type="entry name" value="O-FUCOSYLTRANSFERASE 9"/>
    <property type="match status" value="1"/>
</dbReference>
<dbReference type="GO" id="GO:0006004">
    <property type="term" value="P:fucose metabolic process"/>
    <property type="evidence" value="ECO:0007669"/>
    <property type="project" value="UniProtKB-KW"/>
</dbReference>
<dbReference type="InterPro" id="IPR009057">
    <property type="entry name" value="Homeodomain-like_sf"/>
</dbReference>
<dbReference type="PANTHER" id="PTHR31288">
    <property type="entry name" value="O-FUCOSYLTRANSFERASE FAMILY PROTEIN"/>
    <property type="match status" value="1"/>
</dbReference>
<dbReference type="GO" id="GO:0016757">
    <property type="term" value="F:glycosyltransferase activity"/>
    <property type="evidence" value="ECO:0007669"/>
    <property type="project" value="UniProtKB-KW"/>
</dbReference>
<evidence type="ECO:0000259" key="16">
    <source>
        <dbReference type="PROSITE" id="PS51294"/>
    </source>
</evidence>
<keyword evidence="4" id="KW-0808">Transferase</keyword>
<evidence type="ECO:0000256" key="10">
    <source>
        <dbReference type="ARBA" id="ARBA00023253"/>
    </source>
</evidence>
<keyword evidence="18" id="KW-1185">Reference proteome</keyword>
<feature type="region of interest" description="Disordered" evidence="13">
    <location>
        <begin position="657"/>
        <end position="676"/>
    </location>
</feature>
<evidence type="ECO:0000256" key="13">
    <source>
        <dbReference type="SAM" id="MobiDB-lite"/>
    </source>
</evidence>
<accession>A0A2P5EHK4</accession>
<comment type="similarity">
    <text evidence="2">Belongs to the glycosyltransferase GT106 family.</text>
</comment>
<comment type="subcellular location">
    <subcellularLocation>
        <location evidence="1">Nucleus</location>
    </subcellularLocation>
</comment>
<dbReference type="SMART" id="SM00717">
    <property type="entry name" value="SANT"/>
    <property type="match status" value="2"/>
</dbReference>
<dbReference type="Pfam" id="PF00249">
    <property type="entry name" value="Myb_DNA-binding"/>
    <property type="match status" value="2"/>
</dbReference>
<dbReference type="InterPro" id="IPR017930">
    <property type="entry name" value="Myb_dom"/>
</dbReference>
<feature type="domain" description="HTH myb-type" evidence="16">
    <location>
        <begin position="544"/>
        <end position="596"/>
    </location>
</feature>
<evidence type="ECO:0000256" key="7">
    <source>
        <dbReference type="ARBA" id="ARBA00023125"/>
    </source>
</evidence>
<dbReference type="Gene3D" id="1.10.10.60">
    <property type="entry name" value="Homeodomain-like"/>
    <property type="match status" value="2"/>
</dbReference>
<evidence type="ECO:0000259" key="15">
    <source>
        <dbReference type="PROSITE" id="PS50090"/>
    </source>
</evidence>
<keyword evidence="14" id="KW-1133">Transmembrane helix</keyword>
<dbReference type="InterPro" id="IPR001005">
    <property type="entry name" value="SANT/Myb"/>
</dbReference>
<dbReference type="EMBL" id="JXTC01000153">
    <property type="protein sequence ID" value="PON85027.1"/>
    <property type="molecule type" value="Genomic_DNA"/>
</dbReference>
<keyword evidence="10" id="KW-0294">Fucose metabolism</keyword>
<feature type="domain" description="Myb-like" evidence="15">
    <location>
        <begin position="597"/>
        <end position="647"/>
    </location>
</feature>
<keyword evidence="7" id="KW-0238">DNA-binding</keyword>
<dbReference type="InParanoid" id="A0A2P5EHK4"/>
<organism evidence="17 18">
    <name type="scientific">Trema orientale</name>
    <name type="common">Charcoal tree</name>
    <name type="synonym">Celtis orientalis</name>
    <dbReference type="NCBI Taxonomy" id="63057"/>
    <lineage>
        <taxon>Eukaryota</taxon>
        <taxon>Viridiplantae</taxon>
        <taxon>Streptophyta</taxon>
        <taxon>Embryophyta</taxon>
        <taxon>Tracheophyta</taxon>
        <taxon>Spermatophyta</taxon>
        <taxon>Magnoliopsida</taxon>
        <taxon>eudicotyledons</taxon>
        <taxon>Gunneridae</taxon>
        <taxon>Pentapetalae</taxon>
        <taxon>rosids</taxon>
        <taxon>fabids</taxon>
        <taxon>Rosales</taxon>
        <taxon>Cannabaceae</taxon>
        <taxon>Trema</taxon>
    </lineage>
</organism>
<keyword evidence="11" id="KW-0119">Carbohydrate metabolism</keyword>
<dbReference type="InterPro" id="IPR024709">
    <property type="entry name" value="FucosylTrfase_pln"/>
</dbReference>
<dbReference type="InterPro" id="IPR019378">
    <property type="entry name" value="GDP-Fuc_O-FucTrfase"/>
</dbReference>
<evidence type="ECO:0000256" key="12">
    <source>
        <dbReference type="ARBA" id="ARBA00030350"/>
    </source>
</evidence>
<evidence type="ECO:0000256" key="1">
    <source>
        <dbReference type="ARBA" id="ARBA00004123"/>
    </source>
</evidence>
<feature type="domain" description="HTH myb-type" evidence="16">
    <location>
        <begin position="597"/>
        <end position="651"/>
    </location>
</feature>
<reference evidence="18" key="1">
    <citation type="submission" date="2016-06" db="EMBL/GenBank/DDBJ databases">
        <title>Parallel loss of symbiosis genes in relatives of nitrogen-fixing non-legume Parasponia.</title>
        <authorList>
            <person name="Van Velzen R."/>
            <person name="Holmer R."/>
            <person name="Bu F."/>
            <person name="Rutten L."/>
            <person name="Van Zeijl A."/>
            <person name="Liu W."/>
            <person name="Santuari L."/>
            <person name="Cao Q."/>
            <person name="Sharma T."/>
            <person name="Shen D."/>
            <person name="Roswanjaya Y."/>
            <person name="Wardhani T."/>
            <person name="Kalhor M.S."/>
            <person name="Jansen J."/>
            <person name="Van den Hoogen J."/>
            <person name="Gungor B."/>
            <person name="Hartog M."/>
            <person name="Hontelez J."/>
            <person name="Verver J."/>
            <person name="Yang W.-C."/>
            <person name="Schijlen E."/>
            <person name="Repin R."/>
            <person name="Schilthuizen M."/>
            <person name="Schranz E."/>
            <person name="Heidstra R."/>
            <person name="Miyata K."/>
            <person name="Fedorova E."/>
            <person name="Kohlen W."/>
            <person name="Bisseling T."/>
            <person name="Smit S."/>
            <person name="Geurts R."/>
        </authorList>
    </citation>
    <scope>NUCLEOTIDE SEQUENCE [LARGE SCALE GENOMIC DNA]</scope>
    <source>
        <strain evidence="18">cv. RG33-2</strain>
    </source>
</reference>
<evidence type="ECO:0000256" key="8">
    <source>
        <dbReference type="ARBA" id="ARBA00023163"/>
    </source>
</evidence>
<keyword evidence="8" id="KW-0804">Transcription</keyword>
<proteinExistence type="inferred from homology"/>
<keyword evidence="14" id="KW-0812">Transmembrane</keyword>
<gene>
    <name evidence="17" type="primary">TorMYB33</name>
    <name evidence="17" type="ORF">TorRG33x02_191270</name>
</gene>
<dbReference type="FunCoup" id="A0A2P5EHK4">
    <property type="interactions" value="1415"/>
</dbReference>
<sequence>MHGYSRLGTARATGSPPSSPRFRHGRNKSVGGGRGSKQSIVEKVVFILISAVFRRRGVLLLAPLLYISGMLLYMGSVSFDVVSLKNGVVVVHKRPPPGSVYRSSQVFEKLWPFMEAESNGTDNALMSVWNSKVHQVWKSCVYKDISKSELPKSNGFFIIEANGGLNQQRLSICDAVAVAGLLNATLVIPIFHLNSVWRDSSKFRDIFDEDFFIHTLRNHVNVVRELPEDVLQRFDNNISNIVNLRVKAWSSPTYYLHKVLPKLVEMGAVRIAPFSNRLAHAVPSSVQGLRCLANFEALRFSESIKRLAEKMVDRMFKKSYQSGGKYVSVHLRFEEDMVAFSCCEYDGGEEEKHEMDIARERSWRGKFRRRGRVIRPGANRVDGKCPLTPLEVGMMLRAMGFDNTSLVYVAAGKIYKAEKYMAPLKQMFPRLETKDTLATPEELAPFKGHSSRLAALDYTVCLHSEVFVTTQGGNFPHFLMGHRRYLFDGHAKTIKPDKRKLALLFDNPNIRWEDFKRQMRDMLRHSDQKVNSNPQMGRSPCCEKAHTNKGAWTKEEDQRLIDYIRTHGEGCWRSLPKAAGLLRCGKSCRLRWINYLRPDLKRGNFTEEEDELIIKLHSLLGNKWSLIAGRLPGRTDNEIKNYWNTHIKRKLISRGVDPQTHRPINESAGAGTGLATAGMDFRNGSPPPLPVAQINLMADGRRRRSTAAPAPAASRLVKAEPKTEAAEEANNYCTSSGTTTEEDQRQEKQEVVLGQSSPVLDLELSIGLGPFQSCDTAQSKLVRIVPNNNNHQLSFGGAVQYSPEMVYSQGAAAAVCLCCHLGSQGSSSSTSTEFCRNCQSTNGFFRFHRRLNS</sequence>
<feature type="region of interest" description="Disordered" evidence="13">
    <location>
        <begin position="1"/>
        <end position="35"/>
    </location>
</feature>
<dbReference type="CDD" id="cd00167">
    <property type="entry name" value="SANT"/>
    <property type="match status" value="2"/>
</dbReference>
<dbReference type="STRING" id="63057.A0A2P5EHK4"/>
<dbReference type="OrthoDB" id="20368at2759"/>
<evidence type="ECO:0000256" key="11">
    <source>
        <dbReference type="ARBA" id="ARBA00023277"/>
    </source>
</evidence>
<keyword evidence="6" id="KW-0805">Transcription regulation</keyword>
<dbReference type="GO" id="GO:0000976">
    <property type="term" value="F:transcription cis-regulatory region binding"/>
    <property type="evidence" value="ECO:0007669"/>
    <property type="project" value="UniProtKB-ARBA"/>
</dbReference>
<evidence type="ECO:0000313" key="17">
    <source>
        <dbReference type="EMBL" id="PON85027.1"/>
    </source>
</evidence>
<dbReference type="Proteomes" id="UP000237000">
    <property type="component" value="Unassembled WGS sequence"/>
</dbReference>
<feature type="compositionally biased region" description="Low complexity" evidence="13">
    <location>
        <begin position="706"/>
        <end position="715"/>
    </location>
</feature>
<keyword evidence="9" id="KW-0539">Nucleus</keyword>
<dbReference type="SUPFAM" id="SSF46689">
    <property type="entry name" value="Homeodomain-like"/>
    <property type="match status" value="1"/>
</dbReference>
<dbReference type="Pfam" id="PF10250">
    <property type="entry name" value="O-FucT"/>
    <property type="match status" value="1"/>
</dbReference>
<dbReference type="PROSITE" id="PS50090">
    <property type="entry name" value="MYB_LIKE"/>
    <property type="match status" value="2"/>
</dbReference>
<evidence type="ECO:0000256" key="14">
    <source>
        <dbReference type="SAM" id="Phobius"/>
    </source>
</evidence>
<feature type="domain" description="Myb-like" evidence="15">
    <location>
        <begin position="544"/>
        <end position="596"/>
    </location>
</feature>
<keyword evidence="5" id="KW-0677">Repeat</keyword>
<evidence type="ECO:0000256" key="6">
    <source>
        <dbReference type="ARBA" id="ARBA00023015"/>
    </source>
</evidence>
<dbReference type="AlphaFoldDB" id="A0A2P5EHK4"/>
<dbReference type="PROSITE" id="PS51294">
    <property type="entry name" value="HTH_MYB"/>
    <property type="match status" value="2"/>
</dbReference>